<organism evidence="1 2">
    <name type="scientific">Pseudoalteromonas phenolica</name>
    <dbReference type="NCBI Taxonomy" id="161398"/>
    <lineage>
        <taxon>Bacteria</taxon>
        <taxon>Pseudomonadati</taxon>
        <taxon>Pseudomonadota</taxon>
        <taxon>Gammaproteobacteria</taxon>
        <taxon>Alteromonadales</taxon>
        <taxon>Pseudoalteromonadaceae</taxon>
        <taxon>Pseudoalteromonas</taxon>
    </lineage>
</organism>
<gene>
    <name evidence="1" type="ORF">C1E23_18370</name>
</gene>
<dbReference type="Gene3D" id="3.40.50.1820">
    <property type="entry name" value="alpha/beta hydrolase"/>
    <property type="match status" value="1"/>
</dbReference>
<dbReference type="SUPFAM" id="SSF53474">
    <property type="entry name" value="alpha/beta-Hydrolases"/>
    <property type="match status" value="1"/>
</dbReference>
<dbReference type="AlphaFoldDB" id="A0A4Q7IIN4"/>
<dbReference type="InterPro" id="IPR029058">
    <property type="entry name" value="AB_hydrolase_fold"/>
</dbReference>
<evidence type="ECO:0008006" key="3">
    <source>
        <dbReference type="Google" id="ProtNLM"/>
    </source>
</evidence>
<sequence>MRLIKLVTLFAIIYFLAGAVTLRFGLPYLLFPSIQKTGKTSESMQLSAASSQMEMLARVYGEKNRPCLFFFTGQHGGALRYEHELGLGALKEELTTVILSYPSQGGAKGNVSDIKALAKMTTSFIADTGRQLHCTKAVYYGRSLGAIVATYSASQIQPDGLILESSPVSLSQSVKHVLSNKWYLFALQLLPIDALIPNDFKVEALLKKADIENAIIFQGDNDSVTPLADIELVAQRTGIDLIIVNGGTHSSTITKAKPQIFKQLNEWLY</sequence>
<evidence type="ECO:0000313" key="2">
    <source>
        <dbReference type="Proteomes" id="UP000291338"/>
    </source>
</evidence>
<dbReference type="EMBL" id="PPSX01000085">
    <property type="protein sequence ID" value="RZQ51690.1"/>
    <property type="molecule type" value="Genomic_DNA"/>
</dbReference>
<protein>
    <recommendedName>
        <fullName evidence="3">Alpha/beta hydrolase</fullName>
    </recommendedName>
</protein>
<reference evidence="1 2" key="1">
    <citation type="submission" date="2018-01" db="EMBL/GenBank/DDBJ databases">
        <title>Co-occurrence of chitin degradation, pigmentation and bioactivity in marine Pseudoalteromonas.</title>
        <authorList>
            <person name="Paulsen S."/>
            <person name="Gram L."/>
            <person name="Machado H."/>
        </authorList>
    </citation>
    <scope>NUCLEOTIDE SEQUENCE [LARGE SCALE GENOMIC DNA]</scope>
    <source>
        <strain evidence="1 2">S3898</strain>
    </source>
</reference>
<evidence type="ECO:0000313" key="1">
    <source>
        <dbReference type="EMBL" id="RZQ51690.1"/>
    </source>
</evidence>
<accession>A0A4Q7IIN4</accession>
<name>A0A4Q7IIN4_9GAMM</name>
<comment type="caution">
    <text evidence="1">The sequence shown here is derived from an EMBL/GenBank/DDBJ whole genome shotgun (WGS) entry which is preliminary data.</text>
</comment>
<dbReference type="Proteomes" id="UP000291338">
    <property type="component" value="Unassembled WGS sequence"/>
</dbReference>
<proteinExistence type="predicted"/>